<protein>
    <submittedName>
        <fullName evidence="3">Uncharacterized protein</fullName>
    </submittedName>
</protein>
<sequence length="213" mass="24399">MNCLYPRCSEQKERSNLAPWIIIVILGACAIAYAMIMPRKDKAQESSQQLVHEMESTLEHYMTEIERDNDTLIQRVAELKGEATATDQRMMSQLQELQQRLDQLEREKTRLSEPSDQGQAKILNSRPSAEGLQAQGLMDSVRAEADQQASATVDLQHIEQESQETRRESIKDRYTELFRLYDEGKSMDAISKQTGIQLGEVQLILQLAEREEN</sequence>
<gene>
    <name evidence="3" type="ORF">DFQ00_101103</name>
</gene>
<evidence type="ECO:0000256" key="2">
    <source>
        <dbReference type="SAM" id="Phobius"/>
    </source>
</evidence>
<reference evidence="3 4" key="1">
    <citation type="submission" date="2018-06" db="EMBL/GenBank/DDBJ databases">
        <title>Genomic Encyclopedia of Type Strains, Phase III (KMG-III): the genomes of soil and plant-associated and newly described type strains.</title>
        <authorList>
            <person name="Whitman W."/>
        </authorList>
    </citation>
    <scope>NUCLEOTIDE SEQUENCE [LARGE SCALE GENOMIC DNA]</scope>
    <source>
        <strain evidence="3 4">CECT 7022</strain>
    </source>
</reference>
<dbReference type="EMBL" id="QJSW01000001">
    <property type="protein sequence ID" value="PYE52171.1"/>
    <property type="molecule type" value="Genomic_DNA"/>
</dbReference>
<accession>A0A2V4W9B8</accession>
<organism evidence="3 4">
    <name type="scientific">Paenibacillus barcinonensis</name>
    <dbReference type="NCBI Taxonomy" id="198119"/>
    <lineage>
        <taxon>Bacteria</taxon>
        <taxon>Bacillati</taxon>
        <taxon>Bacillota</taxon>
        <taxon>Bacilli</taxon>
        <taxon>Bacillales</taxon>
        <taxon>Paenibacillaceae</taxon>
        <taxon>Paenibacillus</taxon>
    </lineage>
</organism>
<feature type="transmembrane region" description="Helical" evidence="2">
    <location>
        <begin position="17"/>
        <end position="36"/>
    </location>
</feature>
<feature type="region of interest" description="Disordered" evidence="1">
    <location>
        <begin position="107"/>
        <end position="130"/>
    </location>
</feature>
<dbReference type="AlphaFoldDB" id="A0A2V4W9B8"/>
<evidence type="ECO:0000313" key="4">
    <source>
        <dbReference type="Proteomes" id="UP000247790"/>
    </source>
</evidence>
<name>A0A2V4W9B8_PAEBA</name>
<dbReference type="Proteomes" id="UP000247790">
    <property type="component" value="Unassembled WGS sequence"/>
</dbReference>
<keyword evidence="2" id="KW-1133">Transmembrane helix</keyword>
<comment type="caution">
    <text evidence="3">The sequence shown here is derived from an EMBL/GenBank/DDBJ whole genome shotgun (WGS) entry which is preliminary data.</text>
</comment>
<keyword evidence="2" id="KW-0472">Membrane</keyword>
<keyword evidence="2" id="KW-0812">Transmembrane</keyword>
<evidence type="ECO:0000256" key="1">
    <source>
        <dbReference type="SAM" id="MobiDB-lite"/>
    </source>
</evidence>
<evidence type="ECO:0000313" key="3">
    <source>
        <dbReference type="EMBL" id="PYE52171.1"/>
    </source>
</evidence>
<dbReference type="PROSITE" id="PS51257">
    <property type="entry name" value="PROKAR_LIPOPROTEIN"/>
    <property type="match status" value="1"/>
</dbReference>
<proteinExistence type="predicted"/>